<evidence type="ECO:0000313" key="3">
    <source>
        <dbReference type="Proteomes" id="UP000664417"/>
    </source>
</evidence>
<evidence type="ECO:0000313" key="2">
    <source>
        <dbReference type="EMBL" id="MBO1320799.1"/>
    </source>
</evidence>
<dbReference type="EMBL" id="JAFREP010000019">
    <property type="protein sequence ID" value="MBO1320799.1"/>
    <property type="molecule type" value="Genomic_DNA"/>
</dbReference>
<dbReference type="Proteomes" id="UP000664417">
    <property type="component" value="Unassembled WGS sequence"/>
</dbReference>
<keyword evidence="3" id="KW-1185">Reference proteome</keyword>
<evidence type="ECO:0000259" key="1">
    <source>
        <dbReference type="Pfam" id="PF18029"/>
    </source>
</evidence>
<gene>
    <name evidence="2" type="ORF">J3U88_20135</name>
</gene>
<dbReference type="RefSeq" id="WP_207860751.1">
    <property type="nucleotide sequence ID" value="NZ_JAFREP010000019.1"/>
</dbReference>
<dbReference type="Pfam" id="PF18029">
    <property type="entry name" value="Glyoxalase_6"/>
    <property type="match status" value="1"/>
</dbReference>
<sequence length="130" mass="14577">MHQSKLSTIVIDCPPEQWDAALAFWQALFGNVIADDADTEHRYVSLKIPVDHVELLLQRTDDAPGVHLDVETDNVEAEVERVQQIGAVKVRGVKDWQVMEAPGGHRFCIVPKHTKTFPAGANQWPAREET</sequence>
<comment type="caution">
    <text evidence="2">The sequence shown here is derived from an EMBL/GenBank/DDBJ whole genome shotgun (WGS) entry which is preliminary data.</text>
</comment>
<organism evidence="2 3">
    <name type="scientific">Acanthopleuribacter pedis</name>
    <dbReference type="NCBI Taxonomy" id="442870"/>
    <lineage>
        <taxon>Bacteria</taxon>
        <taxon>Pseudomonadati</taxon>
        <taxon>Acidobacteriota</taxon>
        <taxon>Holophagae</taxon>
        <taxon>Acanthopleuribacterales</taxon>
        <taxon>Acanthopleuribacteraceae</taxon>
        <taxon>Acanthopleuribacter</taxon>
    </lineage>
</organism>
<dbReference type="SUPFAM" id="SSF54593">
    <property type="entry name" value="Glyoxalase/Bleomycin resistance protein/Dihydroxybiphenyl dioxygenase"/>
    <property type="match status" value="1"/>
</dbReference>
<feature type="domain" description="Glyoxalase-like" evidence="1">
    <location>
        <begin position="9"/>
        <end position="110"/>
    </location>
</feature>
<name>A0A8J7QB19_9BACT</name>
<proteinExistence type="predicted"/>
<dbReference type="AlphaFoldDB" id="A0A8J7QB19"/>
<dbReference type="InterPro" id="IPR041581">
    <property type="entry name" value="Glyoxalase_6"/>
</dbReference>
<dbReference type="InterPro" id="IPR029068">
    <property type="entry name" value="Glyas_Bleomycin-R_OHBP_Dase"/>
</dbReference>
<dbReference type="Gene3D" id="3.10.180.10">
    <property type="entry name" value="2,3-Dihydroxybiphenyl 1,2-Dioxygenase, domain 1"/>
    <property type="match status" value="1"/>
</dbReference>
<accession>A0A8J7QB19</accession>
<reference evidence="2" key="1">
    <citation type="submission" date="2021-03" db="EMBL/GenBank/DDBJ databases">
        <authorList>
            <person name="Wang G."/>
        </authorList>
    </citation>
    <scope>NUCLEOTIDE SEQUENCE</scope>
    <source>
        <strain evidence="2">KCTC 12899</strain>
    </source>
</reference>
<protein>
    <recommendedName>
        <fullName evidence="1">Glyoxalase-like domain-containing protein</fullName>
    </recommendedName>
</protein>